<dbReference type="SUPFAM" id="SSF54534">
    <property type="entry name" value="FKBP-like"/>
    <property type="match status" value="1"/>
</dbReference>
<dbReference type="OrthoDB" id="190098at2759"/>
<dbReference type="InterPro" id="IPR002792">
    <property type="entry name" value="TRAM_dom"/>
</dbReference>
<name>A0A0M0JPR9_9EUKA</name>
<feature type="domain" description="Radical SAM core" evidence="12">
    <location>
        <begin position="281"/>
        <end position="511"/>
    </location>
</feature>
<feature type="domain" description="PpiC" evidence="9">
    <location>
        <begin position="41"/>
        <end position="136"/>
    </location>
</feature>
<dbReference type="FunFam" id="3.80.30.20:FF:000001">
    <property type="entry name" value="tRNA-2-methylthio-N(6)-dimethylallyladenosine synthase 2"/>
    <property type="match status" value="1"/>
</dbReference>
<dbReference type="GO" id="GO:0003755">
    <property type="term" value="F:peptidyl-prolyl cis-trans isomerase activity"/>
    <property type="evidence" value="ECO:0007669"/>
    <property type="project" value="UniProtKB-KW"/>
</dbReference>
<evidence type="ECO:0000256" key="1">
    <source>
        <dbReference type="ARBA" id="ARBA00001966"/>
    </source>
</evidence>
<evidence type="ECO:0000256" key="2">
    <source>
        <dbReference type="ARBA" id="ARBA00009815"/>
    </source>
</evidence>
<dbReference type="InterPro" id="IPR005839">
    <property type="entry name" value="Methylthiotransferase"/>
</dbReference>
<evidence type="ECO:0000256" key="5">
    <source>
        <dbReference type="ARBA" id="ARBA00022723"/>
    </source>
</evidence>
<dbReference type="Gene3D" id="3.10.50.40">
    <property type="match status" value="1"/>
</dbReference>
<dbReference type="InterPro" id="IPR006638">
    <property type="entry name" value="Elp3/MiaA/NifB-like_rSAM"/>
</dbReference>
<evidence type="ECO:0000256" key="8">
    <source>
        <dbReference type="PROSITE-ProRule" id="PRU00278"/>
    </source>
</evidence>
<dbReference type="EMBL" id="JWZX01002562">
    <property type="protein sequence ID" value="KOO28490.1"/>
    <property type="molecule type" value="Genomic_DNA"/>
</dbReference>
<keyword evidence="6" id="KW-0408">Iron</keyword>
<dbReference type="PROSITE" id="PS50926">
    <property type="entry name" value="TRAM"/>
    <property type="match status" value="1"/>
</dbReference>
<evidence type="ECO:0000256" key="4">
    <source>
        <dbReference type="ARBA" id="ARBA00022691"/>
    </source>
</evidence>
<evidence type="ECO:0000313" key="14">
    <source>
        <dbReference type="Proteomes" id="UP000037460"/>
    </source>
</evidence>
<dbReference type="PANTHER" id="PTHR43020">
    <property type="entry name" value="CDK5 REGULATORY SUBUNIT-ASSOCIATED PROTEIN 1"/>
    <property type="match status" value="1"/>
</dbReference>
<dbReference type="PROSITE" id="PS51918">
    <property type="entry name" value="RADICAL_SAM"/>
    <property type="match status" value="1"/>
</dbReference>
<dbReference type="NCBIfam" id="TIGR01574">
    <property type="entry name" value="miaB-methiolase"/>
    <property type="match status" value="1"/>
</dbReference>
<evidence type="ECO:0000256" key="7">
    <source>
        <dbReference type="ARBA" id="ARBA00023014"/>
    </source>
</evidence>
<dbReference type="Proteomes" id="UP000037460">
    <property type="component" value="Unassembled WGS sequence"/>
</dbReference>
<feature type="domain" description="TRAM" evidence="10">
    <location>
        <begin position="514"/>
        <end position="578"/>
    </location>
</feature>
<dbReference type="InterPro" id="IPR013848">
    <property type="entry name" value="Methylthiotransferase_N"/>
</dbReference>
<organism evidence="13 14">
    <name type="scientific">Chrysochromulina tobinii</name>
    <dbReference type="NCBI Taxonomy" id="1460289"/>
    <lineage>
        <taxon>Eukaryota</taxon>
        <taxon>Haptista</taxon>
        <taxon>Haptophyta</taxon>
        <taxon>Prymnesiophyceae</taxon>
        <taxon>Prymnesiales</taxon>
        <taxon>Chrysochromulinaceae</taxon>
        <taxon>Chrysochromulina</taxon>
    </lineage>
</organism>
<dbReference type="NCBIfam" id="TIGR00089">
    <property type="entry name" value="MiaB/RimO family radical SAM methylthiotransferase"/>
    <property type="match status" value="1"/>
</dbReference>
<proteinExistence type="inferred from homology"/>
<dbReference type="PROSITE" id="PS51449">
    <property type="entry name" value="MTTASE_N"/>
    <property type="match status" value="1"/>
</dbReference>
<dbReference type="PROSITE" id="PS01096">
    <property type="entry name" value="PPIC_PPIASE_1"/>
    <property type="match status" value="1"/>
</dbReference>
<keyword evidence="5" id="KW-0479">Metal-binding</keyword>
<dbReference type="InterPro" id="IPR038135">
    <property type="entry name" value="Methylthiotransferase_N_sf"/>
</dbReference>
<dbReference type="Pfam" id="PF00919">
    <property type="entry name" value="UPF0004"/>
    <property type="match status" value="1"/>
</dbReference>
<dbReference type="InterPro" id="IPR006463">
    <property type="entry name" value="MiaB_methiolase"/>
</dbReference>
<protein>
    <submittedName>
        <fullName evidence="13">tRNA-n-adenosine-37 thiotransferase enzyme</fullName>
    </submittedName>
</protein>
<keyword evidence="4" id="KW-0949">S-adenosyl-L-methionine</keyword>
<comment type="cofactor">
    <cofactor evidence="1">
        <name>[4Fe-4S] cluster</name>
        <dbReference type="ChEBI" id="CHEBI:49883"/>
    </cofactor>
</comment>
<dbReference type="InterPro" id="IPR000297">
    <property type="entry name" value="PPIase_PpiC"/>
</dbReference>
<dbReference type="CDD" id="cd01335">
    <property type="entry name" value="Radical_SAM"/>
    <property type="match status" value="1"/>
</dbReference>
<dbReference type="Pfam" id="PF13616">
    <property type="entry name" value="Rotamase_3"/>
    <property type="match status" value="1"/>
</dbReference>
<dbReference type="HAMAP" id="MF_01864">
    <property type="entry name" value="tRNA_metthiotr_MiaB"/>
    <property type="match status" value="1"/>
</dbReference>
<dbReference type="Pfam" id="PF04055">
    <property type="entry name" value="Radical_SAM"/>
    <property type="match status" value="1"/>
</dbReference>
<dbReference type="Pfam" id="PF01938">
    <property type="entry name" value="TRAM"/>
    <property type="match status" value="1"/>
</dbReference>
<dbReference type="InterPro" id="IPR058240">
    <property type="entry name" value="rSAM_sf"/>
</dbReference>
<dbReference type="GO" id="GO:0051539">
    <property type="term" value="F:4 iron, 4 sulfur cluster binding"/>
    <property type="evidence" value="ECO:0007669"/>
    <property type="project" value="UniProtKB-KW"/>
</dbReference>
<dbReference type="Gene3D" id="3.80.30.20">
    <property type="entry name" value="tm_1862 like domain"/>
    <property type="match status" value="1"/>
</dbReference>
<dbReference type="InterPro" id="IPR020612">
    <property type="entry name" value="Methylthiotransferase_CS"/>
</dbReference>
<dbReference type="Gene3D" id="3.40.50.12160">
    <property type="entry name" value="Methylthiotransferase, N-terminal domain"/>
    <property type="match status" value="1"/>
</dbReference>
<evidence type="ECO:0000259" key="9">
    <source>
        <dbReference type="PROSITE" id="PS50198"/>
    </source>
</evidence>
<keyword evidence="8" id="KW-0413">Isomerase</keyword>
<feature type="domain" description="MTTase N-terminal" evidence="11">
    <location>
        <begin position="143"/>
        <end position="260"/>
    </location>
</feature>
<evidence type="ECO:0000259" key="12">
    <source>
        <dbReference type="PROSITE" id="PS51918"/>
    </source>
</evidence>
<keyword evidence="8" id="KW-0697">Rotamase</keyword>
<evidence type="ECO:0000256" key="6">
    <source>
        <dbReference type="ARBA" id="ARBA00023004"/>
    </source>
</evidence>
<dbReference type="SUPFAM" id="SSF102114">
    <property type="entry name" value="Radical SAM enzymes"/>
    <property type="match status" value="1"/>
</dbReference>
<dbReference type="PANTHER" id="PTHR43020:SF2">
    <property type="entry name" value="MITOCHONDRIAL TRNA METHYLTHIOTRANSFERASE CDK5RAP1"/>
    <property type="match status" value="1"/>
</dbReference>
<dbReference type="AlphaFoldDB" id="A0A0M0JPR9"/>
<dbReference type="InterPro" id="IPR046357">
    <property type="entry name" value="PPIase_dom_sf"/>
</dbReference>
<evidence type="ECO:0000256" key="3">
    <source>
        <dbReference type="ARBA" id="ARBA00022485"/>
    </source>
</evidence>
<dbReference type="InterPro" id="IPR023058">
    <property type="entry name" value="PPIase_PpiC_CS"/>
</dbReference>
<dbReference type="SFLD" id="SFLDG01082">
    <property type="entry name" value="B12-binding_domain_containing"/>
    <property type="match status" value="1"/>
</dbReference>
<dbReference type="InterPro" id="IPR007197">
    <property type="entry name" value="rSAM"/>
</dbReference>
<dbReference type="SMART" id="SM00729">
    <property type="entry name" value="Elp3"/>
    <property type="match status" value="1"/>
</dbReference>
<gene>
    <name evidence="13" type="ORF">Ctob_013913</name>
</gene>
<evidence type="ECO:0000259" key="10">
    <source>
        <dbReference type="PROSITE" id="PS50926"/>
    </source>
</evidence>
<evidence type="ECO:0000259" key="11">
    <source>
        <dbReference type="PROSITE" id="PS51449"/>
    </source>
</evidence>
<comment type="similarity">
    <text evidence="2">Belongs to the methylthiotransferase family. MiaB subfamily.</text>
</comment>
<sequence length="597" mass="65989">MSIKVQREDMETSGRSRAEVAVGLNTADWLREVDKTRSSAVTAVRVRHILVQTESLAAELRDQLRAGGDFGKLAEAVSGCAHTREKGGEVGWSATNDEHLDEIVPRDVRAAAMHMKPGDVAVLCSGLGQHVVQVVDVFQTLHIESAPRTRGLPGMNSADAERMEGQLRALGFAKATDPADAHVVVINTCSIREHAEEKLYSHLGPTAIRKRNGEDVAIVVAGCVAQQEGEELLRRIPEIDMVMGPQYANRLGDLLEGVFNGNQIVATAPTHIMEDLTQPQRSSTVCAWVNVIYGCNERCTYCVVPTTRGAEQSRPRDAIKAEVQALVEQGYREVTLLGQNIDSWGRDLSPSQKFADLLREIGQTAGLSRLRFVTSHPRYMSPRVIDAVAETPALCEMFHIPFQSGDDDILKAMARGYTAAQYVRLVERIRERLPDAAITADAIVGFPGETEEQFQNTLRLMEAVKFDQLNTAAYSPRPHTPAALWEDQVEEKVKKERLQIINRLAAEHALERRQRYLGRVEEVLVEMRNPKHPAQVKGRNRQGCPVFFEGDIDELLGKLVPVRIVEALAYSLVGERVAERFAGGRYADNGEAAVIEA</sequence>
<dbReference type="PROSITE" id="PS50198">
    <property type="entry name" value="PPIC_PPIASE_2"/>
    <property type="match status" value="1"/>
</dbReference>
<dbReference type="PROSITE" id="PS01278">
    <property type="entry name" value="MTTASE_RADICAL"/>
    <property type="match status" value="1"/>
</dbReference>
<comment type="caution">
    <text evidence="13">The sequence shown here is derived from an EMBL/GenBank/DDBJ whole genome shotgun (WGS) entry which is preliminary data.</text>
</comment>
<keyword evidence="13" id="KW-0808">Transferase</keyword>
<dbReference type="GO" id="GO:0035600">
    <property type="term" value="P:tRNA methylthiolation"/>
    <property type="evidence" value="ECO:0007669"/>
    <property type="project" value="TreeGrafter"/>
</dbReference>
<keyword evidence="14" id="KW-1185">Reference proteome</keyword>
<dbReference type="GO" id="GO:0035596">
    <property type="term" value="F:methylthiotransferase activity"/>
    <property type="evidence" value="ECO:0007669"/>
    <property type="project" value="InterPro"/>
</dbReference>
<dbReference type="SFLD" id="SFLDG01061">
    <property type="entry name" value="methylthiotransferase"/>
    <property type="match status" value="1"/>
</dbReference>
<reference evidence="14" key="1">
    <citation type="journal article" date="2015" name="PLoS Genet.">
        <title>Genome Sequence and Transcriptome Analyses of Chrysochromulina tobin: Metabolic Tools for Enhanced Algal Fitness in the Prominent Order Prymnesiales (Haptophyceae).</title>
        <authorList>
            <person name="Hovde B.T."/>
            <person name="Deodato C.R."/>
            <person name="Hunsperger H.M."/>
            <person name="Ryken S.A."/>
            <person name="Yost W."/>
            <person name="Jha R.K."/>
            <person name="Patterson J."/>
            <person name="Monnat R.J. Jr."/>
            <person name="Barlow S.B."/>
            <person name="Starkenburg S.R."/>
            <person name="Cattolico R.A."/>
        </authorList>
    </citation>
    <scope>NUCLEOTIDE SEQUENCE</scope>
    <source>
        <strain evidence="14">CCMP291</strain>
    </source>
</reference>
<dbReference type="FunFam" id="3.40.50.12160:FF:000003">
    <property type="entry name" value="CDK5 regulatory subunit-associated protein 1"/>
    <property type="match status" value="1"/>
</dbReference>
<dbReference type="SFLD" id="SFLDS00029">
    <property type="entry name" value="Radical_SAM"/>
    <property type="match status" value="1"/>
</dbReference>
<keyword evidence="7" id="KW-0411">Iron-sulfur</keyword>
<dbReference type="InterPro" id="IPR023404">
    <property type="entry name" value="rSAM_horseshoe"/>
</dbReference>
<dbReference type="GO" id="GO:0046872">
    <property type="term" value="F:metal ion binding"/>
    <property type="evidence" value="ECO:0007669"/>
    <property type="project" value="UniProtKB-KW"/>
</dbReference>
<keyword evidence="3" id="KW-0004">4Fe-4S</keyword>
<accession>A0A0M0JPR9</accession>
<evidence type="ECO:0000313" key="13">
    <source>
        <dbReference type="EMBL" id="KOO28490.1"/>
    </source>
</evidence>